<keyword evidence="1" id="KW-0472">Membrane</keyword>
<protein>
    <recommendedName>
        <fullName evidence="4">Multidrug ABC transporter ATPase</fullName>
    </recommendedName>
</protein>
<keyword evidence="1" id="KW-1133">Transmembrane helix</keyword>
<name>A0A543I573_9MICO</name>
<accession>A0A543I573</accession>
<dbReference type="AlphaFoldDB" id="A0A543I573"/>
<dbReference type="RefSeq" id="WP_141915461.1">
    <property type="nucleotide sequence ID" value="NZ_BAAAYS010000001.1"/>
</dbReference>
<feature type="transmembrane region" description="Helical" evidence="1">
    <location>
        <begin position="56"/>
        <end position="78"/>
    </location>
</feature>
<proteinExistence type="predicted"/>
<gene>
    <name evidence="2" type="ORF">FB466_0437</name>
</gene>
<reference evidence="2 3" key="1">
    <citation type="submission" date="2019-06" db="EMBL/GenBank/DDBJ databases">
        <title>Sequencing the genomes of 1000 actinobacteria strains.</title>
        <authorList>
            <person name="Klenk H.-P."/>
        </authorList>
    </citation>
    <scope>NUCLEOTIDE SEQUENCE [LARGE SCALE GENOMIC DNA]</scope>
    <source>
        <strain evidence="2 3">DSM 18031</strain>
    </source>
</reference>
<feature type="transmembrane region" description="Helical" evidence="1">
    <location>
        <begin position="14"/>
        <end position="36"/>
    </location>
</feature>
<organism evidence="2 3">
    <name type="scientific">Klugiella xanthotipulae</name>
    <dbReference type="NCBI Taxonomy" id="244735"/>
    <lineage>
        <taxon>Bacteria</taxon>
        <taxon>Bacillati</taxon>
        <taxon>Actinomycetota</taxon>
        <taxon>Actinomycetes</taxon>
        <taxon>Micrococcales</taxon>
        <taxon>Microbacteriaceae</taxon>
        <taxon>Klugiella</taxon>
    </lineage>
</organism>
<dbReference type="OrthoDB" id="4990996at2"/>
<evidence type="ECO:0000313" key="2">
    <source>
        <dbReference type="EMBL" id="TQM65630.1"/>
    </source>
</evidence>
<evidence type="ECO:0008006" key="4">
    <source>
        <dbReference type="Google" id="ProtNLM"/>
    </source>
</evidence>
<dbReference type="Proteomes" id="UP000318331">
    <property type="component" value="Unassembled WGS sequence"/>
</dbReference>
<evidence type="ECO:0000313" key="3">
    <source>
        <dbReference type="Proteomes" id="UP000318331"/>
    </source>
</evidence>
<sequence>MSAKQGTPSRLERILAFMIAGIIGISVLAFVTVLVASLLGLERSDFAQGLWPLVTAITYVGLPVGFMLIIAMMITGIVRRRGENTKTGSHEG</sequence>
<evidence type="ECO:0000256" key="1">
    <source>
        <dbReference type="SAM" id="Phobius"/>
    </source>
</evidence>
<dbReference type="EMBL" id="VFPN01000001">
    <property type="protein sequence ID" value="TQM65630.1"/>
    <property type="molecule type" value="Genomic_DNA"/>
</dbReference>
<keyword evidence="3" id="KW-1185">Reference proteome</keyword>
<keyword evidence="1" id="KW-0812">Transmembrane</keyword>
<comment type="caution">
    <text evidence="2">The sequence shown here is derived from an EMBL/GenBank/DDBJ whole genome shotgun (WGS) entry which is preliminary data.</text>
</comment>